<gene>
    <name evidence="3" type="ORF">AALO_G00181050</name>
</gene>
<evidence type="ECO:0000313" key="4">
    <source>
        <dbReference type="Proteomes" id="UP000823561"/>
    </source>
</evidence>
<dbReference type="Gene3D" id="3.40.850.10">
    <property type="entry name" value="Kinesin motor domain"/>
    <property type="match status" value="1"/>
</dbReference>
<accession>A0AAV6GCE4</accession>
<evidence type="ECO:0008006" key="5">
    <source>
        <dbReference type="Google" id="ProtNLM"/>
    </source>
</evidence>
<sequence length="119" mass="13082">MKMSDSKVKVAVRVRPMNRREIELSTKCVVDMEENQTILHPPPSNSKGDSSVACALGERRALGPNVMGRDLGRGESLPSTALLLSPDEKLLCTQAPAAKFMEDKKGRDVEEETGCRDLR</sequence>
<dbReference type="Proteomes" id="UP000823561">
    <property type="component" value="Chromosome 13"/>
</dbReference>
<keyword evidence="2" id="KW-0067">ATP-binding</keyword>
<evidence type="ECO:0000313" key="3">
    <source>
        <dbReference type="EMBL" id="KAG5271531.1"/>
    </source>
</evidence>
<dbReference type="GO" id="GO:0005524">
    <property type="term" value="F:ATP binding"/>
    <property type="evidence" value="ECO:0007669"/>
    <property type="project" value="UniProtKB-KW"/>
</dbReference>
<protein>
    <recommendedName>
        <fullName evidence="5">Kinesin-like protein KIF13A</fullName>
    </recommendedName>
</protein>
<name>A0AAV6GCE4_9TELE</name>
<organism evidence="3 4">
    <name type="scientific">Alosa alosa</name>
    <name type="common">allis shad</name>
    <dbReference type="NCBI Taxonomy" id="278164"/>
    <lineage>
        <taxon>Eukaryota</taxon>
        <taxon>Metazoa</taxon>
        <taxon>Chordata</taxon>
        <taxon>Craniata</taxon>
        <taxon>Vertebrata</taxon>
        <taxon>Euteleostomi</taxon>
        <taxon>Actinopterygii</taxon>
        <taxon>Neopterygii</taxon>
        <taxon>Teleostei</taxon>
        <taxon>Clupei</taxon>
        <taxon>Clupeiformes</taxon>
        <taxon>Clupeoidei</taxon>
        <taxon>Clupeidae</taxon>
        <taxon>Alosa</taxon>
    </lineage>
</organism>
<keyword evidence="1" id="KW-0547">Nucleotide-binding</keyword>
<evidence type="ECO:0000256" key="1">
    <source>
        <dbReference type="ARBA" id="ARBA00022741"/>
    </source>
</evidence>
<comment type="caution">
    <text evidence="3">The sequence shown here is derived from an EMBL/GenBank/DDBJ whole genome shotgun (WGS) entry which is preliminary data.</text>
</comment>
<dbReference type="InterPro" id="IPR027417">
    <property type="entry name" value="P-loop_NTPase"/>
</dbReference>
<dbReference type="EMBL" id="JADWDJ010000013">
    <property type="protein sequence ID" value="KAG5271531.1"/>
    <property type="molecule type" value="Genomic_DNA"/>
</dbReference>
<dbReference type="AlphaFoldDB" id="A0AAV6GCE4"/>
<keyword evidence="4" id="KW-1185">Reference proteome</keyword>
<dbReference type="SUPFAM" id="SSF52540">
    <property type="entry name" value="P-loop containing nucleoside triphosphate hydrolases"/>
    <property type="match status" value="1"/>
</dbReference>
<dbReference type="InterPro" id="IPR036961">
    <property type="entry name" value="Kinesin_motor_dom_sf"/>
</dbReference>
<proteinExistence type="predicted"/>
<evidence type="ECO:0000256" key="2">
    <source>
        <dbReference type="ARBA" id="ARBA00022840"/>
    </source>
</evidence>
<reference evidence="3" key="1">
    <citation type="submission" date="2020-10" db="EMBL/GenBank/DDBJ databases">
        <title>Chromosome-scale genome assembly of the Allis shad, Alosa alosa.</title>
        <authorList>
            <person name="Margot Z."/>
            <person name="Christophe K."/>
            <person name="Cabau C."/>
            <person name="Louis A."/>
            <person name="Berthelot C."/>
            <person name="Parey E."/>
            <person name="Roest Crollius H."/>
            <person name="Montfort J."/>
            <person name="Robinson-Rechavi M."/>
            <person name="Bucao C."/>
            <person name="Bouchez O."/>
            <person name="Gislard M."/>
            <person name="Lluch J."/>
            <person name="Milhes M."/>
            <person name="Lampietro C."/>
            <person name="Lopez Roques C."/>
            <person name="Donnadieu C."/>
            <person name="Braasch I."/>
            <person name="Desvignes T."/>
            <person name="Postlethwait J."/>
            <person name="Bobe J."/>
            <person name="Guiguen Y."/>
        </authorList>
    </citation>
    <scope>NUCLEOTIDE SEQUENCE</scope>
    <source>
        <strain evidence="3">M-15738</strain>
        <tissue evidence="3">Blood</tissue>
    </source>
</reference>